<evidence type="ECO:0000256" key="2">
    <source>
        <dbReference type="SAM" id="Phobius"/>
    </source>
</evidence>
<feature type="transmembrane region" description="Helical" evidence="2">
    <location>
        <begin position="46"/>
        <end position="66"/>
    </location>
</feature>
<keyword evidence="2" id="KW-1133">Transmembrane helix</keyword>
<evidence type="ECO:0000256" key="1">
    <source>
        <dbReference type="SAM" id="MobiDB-lite"/>
    </source>
</evidence>
<dbReference type="EMBL" id="OVTA01000037">
    <property type="protein sequence ID" value="SPS00057.1"/>
    <property type="molecule type" value="Genomic_DNA"/>
</dbReference>
<evidence type="ECO:0008006" key="5">
    <source>
        <dbReference type="Google" id="ProtNLM"/>
    </source>
</evidence>
<gene>
    <name evidence="3" type="ORF">CBM2634_B140069</name>
</gene>
<protein>
    <recommendedName>
        <fullName evidence="5">DUF2933 domain-containing protein</fullName>
    </recommendedName>
</protein>
<dbReference type="Proteomes" id="UP000256805">
    <property type="component" value="Unassembled WGS sequence"/>
</dbReference>
<evidence type="ECO:0000313" key="3">
    <source>
        <dbReference type="EMBL" id="SPS00057.1"/>
    </source>
</evidence>
<keyword evidence="2" id="KW-0472">Membrane</keyword>
<feature type="region of interest" description="Disordered" evidence="1">
    <location>
        <begin position="1"/>
        <end position="20"/>
    </location>
</feature>
<dbReference type="RefSeq" id="WP_116385009.1">
    <property type="nucleotide sequence ID" value="NZ_LS483234.1"/>
</dbReference>
<dbReference type="Pfam" id="PF11666">
    <property type="entry name" value="DUF2933"/>
    <property type="match status" value="1"/>
</dbReference>
<reference evidence="3 4" key="1">
    <citation type="submission" date="2018-01" db="EMBL/GenBank/DDBJ databases">
        <authorList>
            <person name="Gaut B.S."/>
            <person name="Morton B.R."/>
            <person name="Clegg M.T."/>
            <person name="Duvall M.R."/>
        </authorList>
    </citation>
    <scope>NUCLEOTIDE SEQUENCE [LARGE SCALE GENOMIC DNA]</scope>
    <source>
        <strain evidence="3">Cupriavidus taiwanensis cmp 52</strain>
    </source>
</reference>
<dbReference type="AlphaFoldDB" id="A0A375J4N9"/>
<feature type="region of interest" description="Disordered" evidence="1">
    <location>
        <begin position="69"/>
        <end position="92"/>
    </location>
</feature>
<name>A0A375J4N9_9BURK</name>
<sequence>MSGKLATTSNDERVQETERRLSRSRLVTVGFLLVIGYFLWTEHRAHVIQALPYLLLAACPLMHLFMHHGHGHGHHRAEGRAREGQDIDGGRQ</sequence>
<keyword evidence="2" id="KW-0812">Transmembrane</keyword>
<dbReference type="InterPro" id="IPR021682">
    <property type="entry name" value="DUF2933"/>
</dbReference>
<feature type="transmembrane region" description="Helical" evidence="2">
    <location>
        <begin position="21"/>
        <end position="40"/>
    </location>
</feature>
<evidence type="ECO:0000313" key="4">
    <source>
        <dbReference type="Proteomes" id="UP000256805"/>
    </source>
</evidence>
<feature type="compositionally biased region" description="Basic and acidic residues" evidence="1">
    <location>
        <begin position="76"/>
        <end position="92"/>
    </location>
</feature>
<proteinExistence type="predicted"/>
<accession>A0A375J4N9</accession>
<organism evidence="3 4">
    <name type="scientific">Cupriavidus taiwanensis</name>
    <dbReference type="NCBI Taxonomy" id="164546"/>
    <lineage>
        <taxon>Bacteria</taxon>
        <taxon>Pseudomonadati</taxon>
        <taxon>Pseudomonadota</taxon>
        <taxon>Betaproteobacteria</taxon>
        <taxon>Burkholderiales</taxon>
        <taxon>Burkholderiaceae</taxon>
        <taxon>Cupriavidus</taxon>
    </lineage>
</organism>
<feature type="compositionally biased region" description="Basic and acidic residues" evidence="1">
    <location>
        <begin position="10"/>
        <end position="20"/>
    </location>
</feature>